<feature type="region of interest" description="Disordered" evidence="9">
    <location>
        <begin position="98"/>
        <end position="146"/>
    </location>
</feature>
<dbReference type="SMART" id="SM00636">
    <property type="entry name" value="Glyco_18"/>
    <property type="match status" value="1"/>
</dbReference>
<evidence type="ECO:0000256" key="1">
    <source>
        <dbReference type="ARBA" id="ARBA00000822"/>
    </source>
</evidence>
<evidence type="ECO:0000256" key="8">
    <source>
        <dbReference type="RuleBase" id="RU004453"/>
    </source>
</evidence>
<dbReference type="PANTHER" id="PTHR11177">
    <property type="entry name" value="CHITINASE"/>
    <property type="match status" value="1"/>
</dbReference>
<evidence type="ECO:0000259" key="11">
    <source>
        <dbReference type="PROSITE" id="PS51910"/>
    </source>
</evidence>
<protein>
    <recommendedName>
        <fullName evidence="11">GH18 domain-containing protein</fullName>
    </recommendedName>
</protein>
<feature type="domain" description="GH18" evidence="11">
    <location>
        <begin position="160"/>
        <end position="577"/>
    </location>
</feature>
<dbReference type="InterPro" id="IPR001579">
    <property type="entry name" value="Glyco_hydro_18_chit_AS"/>
</dbReference>
<dbReference type="InterPro" id="IPR001223">
    <property type="entry name" value="Glyco_hydro18_cat"/>
</dbReference>
<dbReference type="GO" id="GO:0008843">
    <property type="term" value="F:endochitinase activity"/>
    <property type="evidence" value="ECO:0007669"/>
    <property type="project" value="UniProtKB-EC"/>
</dbReference>
<dbReference type="Gene3D" id="3.20.20.80">
    <property type="entry name" value="Glycosidases"/>
    <property type="match status" value="2"/>
</dbReference>
<feature type="chain" id="PRO_5020452318" description="GH18 domain-containing protein" evidence="10">
    <location>
        <begin position="19"/>
        <end position="578"/>
    </location>
</feature>
<gene>
    <name evidence="12" type="ORF">EW145_g7877</name>
</gene>
<evidence type="ECO:0000313" key="13">
    <source>
        <dbReference type="Proteomes" id="UP000308199"/>
    </source>
</evidence>
<reference evidence="12 13" key="1">
    <citation type="submission" date="2019-02" db="EMBL/GenBank/DDBJ databases">
        <title>Genome sequencing of the rare red list fungi Phellinidium pouzarii.</title>
        <authorList>
            <person name="Buettner E."/>
            <person name="Kellner H."/>
        </authorList>
    </citation>
    <scope>NUCLEOTIDE SEQUENCE [LARGE SCALE GENOMIC DNA]</scope>
    <source>
        <strain evidence="12 13">DSM 108285</strain>
    </source>
</reference>
<dbReference type="GO" id="GO:0006032">
    <property type="term" value="P:chitin catabolic process"/>
    <property type="evidence" value="ECO:0007669"/>
    <property type="project" value="UniProtKB-KW"/>
</dbReference>
<keyword evidence="5 7" id="KW-0326">Glycosidase</keyword>
<keyword evidence="3" id="KW-0146">Chitin degradation</keyword>
<dbReference type="PROSITE" id="PS01095">
    <property type="entry name" value="GH18_1"/>
    <property type="match status" value="1"/>
</dbReference>
<dbReference type="Proteomes" id="UP000308199">
    <property type="component" value="Unassembled WGS sequence"/>
</dbReference>
<evidence type="ECO:0000256" key="10">
    <source>
        <dbReference type="SAM" id="SignalP"/>
    </source>
</evidence>
<comment type="similarity">
    <text evidence="8">Belongs to the glycosyl hydrolase 18 family.</text>
</comment>
<name>A0A4S4KCY5_9AGAM</name>
<dbReference type="SUPFAM" id="SSF51445">
    <property type="entry name" value="(Trans)glycosidases"/>
    <property type="match status" value="1"/>
</dbReference>
<proteinExistence type="inferred from homology"/>
<comment type="caution">
    <text evidence="12">The sequence shown here is derived from an EMBL/GenBank/DDBJ whole genome shotgun (WGS) entry which is preliminary data.</text>
</comment>
<sequence>MFLSFHVLSLLAFGSALSAFGLPQRQSFDYVLTETRMVAFSDLFQPPPPSTSSAISVQPHIQLAGDVPDSPSNAATVLFLPLSSAPVPLATASTSTFVAPSTSSVPDLPAPSSDPAPQPDPDPVSTATSTDDDDDDDFSGSSTDPIAPAVAIQTPVVTGPLVSAYYPDWVVSTLPPEKIDMTRFDWIDYAFVTPDQNFDLQWDDPSSSPGILTRLVSAAHAKGTKVKLSIGGWDGSKYFSAACATSASRQKFVNNIVTIYNKFKLDGIDIDWEYPGQAGAGNPNSPQDSANFLAMLRLLRSLLPRSARITAAVQDTPFVDATGSPMKDVSAFAGVLDWVNIMNYDVFGSSSTPGPNAPLSNACHDSSQPLENAVAAISAWSAAHFPAGRLMLGVPAYGYLNPSTATSLMDKRKRDLTSRRFLMRRQSTGGDVDDDDGTAATADTVAAASAVGNGLITLKSSDGTTNSGQIQFNAIVAQGALVSAQVSVLGNNGGAATTSALIGFGGFTRFWDACSSTPFLTSPYTKQVVTYDDPQSMSAKGAYAKQAKILGTAMWDLSGDTTQWALTNALRRALGKPT</sequence>
<keyword evidence="4" id="KW-0119">Carbohydrate metabolism</keyword>
<evidence type="ECO:0000256" key="5">
    <source>
        <dbReference type="ARBA" id="ARBA00023295"/>
    </source>
</evidence>
<dbReference type="Pfam" id="PF00704">
    <property type="entry name" value="Glyco_hydro_18"/>
    <property type="match status" value="1"/>
</dbReference>
<dbReference type="GO" id="GO:0008061">
    <property type="term" value="F:chitin binding"/>
    <property type="evidence" value="ECO:0007669"/>
    <property type="project" value="InterPro"/>
</dbReference>
<evidence type="ECO:0000256" key="3">
    <source>
        <dbReference type="ARBA" id="ARBA00023024"/>
    </source>
</evidence>
<dbReference type="PROSITE" id="PS51910">
    <property type="entry name" value="GH18_2"/>
    <property type="match status" value="1"/>
</dbReference>
<evidence type="ECO:0000256" key="4">
    <source>
        <dbReference type="ARBA" id="ARBA00023277"/>
    </source>
</evidence>
<keyword evidence="10" id="KW-0732">Signal</keyword>
<dbReference type="AlphaFoldDB" id="A0A4S4KCY5"/>
<feature type="compositionally biased region" description="Pro residues" evidence="9">
    <location>
        <begin position="108"/>
        <end position="122"/>
    </location>
</feature>
<comment type="catalytic activity">
    <reaction evidence="1">
        <text>Random endo-hydrolysis of N-acetyl-beta-D-glucosaminide (1-&gt;4)-beta-linkages in chitin and chitodextrins.</text>
        <dbReference type="EC" id="3.2.1.14"/>
    </reaction>
</comment>
<dbReference type="InterPro" id="IPR029070">
    <property type="entry name" value="Chitinase_insertion_sf"/>
</dbReference>
<dbReference type="Gene3D" id="3.10.50.10">
    <property type="match status" value="1"/>
</dbReference>
<keyword evidence="13" id="KW-1185">Reference proteome</keyword>
<dbReference type="GO" id="GO:0005576">
    <property type="term" value="C:extracellular region"/>
    <property type="evidence" value="ECO:0007669"/>
    <property type="project" value="TreeGrafter"/>
</dbReference>
<evidence type="ECO:0000256" key="6">
    <source>
        <dbReference type="ARBA" id="ARBA00023326"/>
    </source>
</evidence>
<feature type="signal peptide" evidence="10">
    <location>
        <begin position="1"/>
        <end position="18"/>
    </location>
</feature>
<dbReference type="InterPro" id="IPR017853">
    <property type="entry name" value="GH"/>
</dbReference>
<dbReference type="GO" id="GO:0000272">
    <property type="term" value="P:polysaccharide catabolic process"/>
    <property type="evidence" value="ECO:0007669"/>
    <property type="project" value="UniProtKB-KW"/>
</dbReference>
<dbReference type="InterPro" id="IPR050314">
    <property type="entry name" value="Glycosyl_Hydrlase_18"/>
</dbReference>
<evidence type="ECO:0000313" key="12">
    <source>
        <dbReference type="EMBL" id="THG95934.1"/>
    </source>
</evidence>
<dbReference type="PANTHER" id="PTHR11177:SF392">
    <property type="entry name" value="HAP41P"/>
    <property type="match status" value="1"/>
</dbReference>
<evidence type="ECO:0000256" key="2">
    <source>
        <dbReference type="ARBA" id="ARBA00022801"/>
    </source>
</evidence>
<dbReference type="EMBL" id="SGPK01000922">
    <property type="protein sequence ID" value="THG95934.1"/>
    <property type="molecule type" value="Genomic_DNA"/>
</dbReference>
<evidence type="ECO:0000256" key="9">
    <source>
        <dbReference type="SAM" id="MobiDB-lite"/>
    </source>
</evidence>
<keyword evidence="2 7" id="KW-0378">Hydrolase</keyword>
<accession>A0A4S4KCY5</accession>
<evidence type="ECO:0000256" key="7">
    <source>
        <dbReference type="RuleBase" id="RU000489"/>
    </source>
</evidence>
<keyword evidence="6" id="KW-0624">Polysaccharide degradation</keyword>
<dbReference type="InterPro" id="IPR011583">
    <property type="entry name" value="Chitinase_II/V-like_cat"/>
</dbReference>
<dbReference type="OrthoDB" id="73875at2759"/>
<organism evidence="12 13">
    <name type="scientific">Phellinidium pouzarii</name>
    <dbReference type="NCBI Taxonomy" id="167371"/>
    <lineage>
        <taxon>Eukaryota</taxon>
        <taxon>Fungi</taxon>
        <taxon>Dikarya</taxon>
        <taxon>Basidiomycota</taxon>
        <taxon>Agaricomycotina</taxon>
        <taxon>Agaricomycetes</taxon>
        <taxon>Hymenochaetales</taxon>
        <taxon>Hymenochaetaceae</taxon>
        <taxon>Phellinidium</taxon>
    </lineage>
</organism>